<sequence length="568" mass="63311">MILESDSLWKEDINSKIRKLESAVEKLASHTSLSDLLDSVEDGDAEDEEGSGPKSIPPPSTQVSPQTEKNTPHNFEIVMDDDSGPAAIPGSVVSPVGWPAVEQNRAEQDIINRGVLTVEQAQSYLDVYQNRLDHFLYRIIGDRRDLVQVRTGSPLLLAAICAVGALHVASPDFEKCYEHFVSVAAAQTFSRSNNVDDIRGLCVGAFWLSGISWTCIGIAVRISTEIGLHRSISKALAGDRNHYLRTRLYYLVWVCDHHFSIAYGRPPMTRQDDSIRASLQFLETENAVEDDARLVSQVQFWAVGRDVYETFGVDVERPLNQQMIEPLRRYSIRLDNLRADWTERFGYNEFVGNYPRKGVGLHYHFAKLYLYSFAFRGISRPGWKTPDIALDIDELANSALLSATAILRAVVSDAEIQSYLNGLPTYFDVMIAFAVVFVLKVSTKYATSVRVDTSEIRTLVAQLVDVLKNVTTAMHSRHLLVSVARGAEQLLNRCCPSNAQISVAPLPSNAHVTMSQAPQPTFDDGLYDMSAAWDGSFGNFYMGEFDFLSSQEPCAFLPDMQYQSAPQT</sequence>
<keyword evidence="3" id="KW-0238">DNA-binding</keyword>
<dbReference type="Proteomes" id="UP001337655">
    <property type="component" value="Unassembled WGS sequence"/>
</dbReference>
<keyword evidence="2" id="KW-0805">Transcription regulation</keyword>
<feature type="region of interest" description="Disordered" evidence="6">
    <location>
        <begin position="28"/>
        <end position="69"/>
    </location>
</feature>
<dbReference type="GO" id="GO:0008270">
    <property type="term" value="F:zinc ion binding"/>
    <property type="evidence" value="ECO:0007669"/>
    <property type="project" value="InterPro"/>
</dbReference>
<dbReference type="CDD" id="cd12148">
    <property type="entry name" value="fungal_TF_MHR"/>
    <property type="match status" value="1"/>
</dbReference>
<dbReference type="PANTHER" id="PTHR31845:SF17">
    <property type="entry name" value="ZN(II)2CYS6 TRANSCRIPTION FACTOR (EUROFUNG)"/>
    <property type="match status" value="1"/>
</dbReference>
<dbReference type="GO" id="GO:0005634">
    <property type="term" value="C:nucleus"/>
    <property type="evidence" value="ECO:0007669"/>
    <property type="project" value="UniProtKB-SubCell"/>
</dbReference>
<comment type="caution">
    <text evidence="8">The sequence shown here is derived from an EMBL/GenBank/DDBJ whole genome shotgun (WGS) entry which is preliminary data.</text>
</comment>
<evidence type="ECO:0000256" key="2">
    <source>
        <dbReference type="ARBA" id="ARBA00023015"/>
    </source>
</evidence>
<dbReference type="InterPro" id="IPR051089">
    <property type="entry name" value="prtT"/>
</dbReference>
<dbReference type="RefSeq" id="XP_064656968.1">
    <property type="nucleotide sequence ID" value="XM_064805126.1"/>
</dbReference>
<dbReference type="AlphaFoldDB" id="A0AAV9P3V3"/>
<name>A0AAV9P3V3_9PEZI</name>
<evidence type="ECO:0000256" key="3">
    <source>
        <dbReference type="ARBA" id="ARBA00023125"/>
    </source>
</evidence>
<evidence type="ECO:0000256" key="1">
    <source>
        <dbReference type="ARBA" id="ARBA00004123"/>
    </source>
</evidence>
<comment type="subcellular location">
    <subcellularLocation>
        <location evidence="1">Nucleus</location>
    </subcellularLocation>
</comment>
<reference evidence="8 9" key="1">
    <citation type="submission" date="2023-08" db="EMBL/GenBank/DDBJ databases">
        <title>Black Yeasts Isolated from many extreme environments.</title>
        <authorList>
            <person name="Coleine C."/>
            <person name="Stajich J.E."/>
            <person name="Selbmann L."/>
        </authorList>
    </citation>
    <scope>NUCLEOTIDE SEQUENCE [LARGE SCALE GENOMIC DNA]</scope>
    <source>
        <strain evidence="8 9">CCFEE 5935</strain>
    </source>
</reference>
<keyword evidence="5" id="KW-0539">Nucleus</keyword>
<dbReference type="GO" id="GO:0006351">
    <property type="term" value="P:DNA-templated transcription"/>
    <property type="evidence" value="ECO:0007669"/>
    <property type="project" value="InterPro"/>
</dbReference>
<organism evidence="8 9">
    <name type="scientific">Saxophila tyrrhenica</name>
    <dbReference type="NCBI Taxonomy" id="1690608"/>
    <lineage>
        <taxon>Eukaryota</taxon>
        <taxon>Fungi</taxon>
        <taxon>Dikarya</taxon>
        <taxon>Ascomycota</taxon>
        <taxon>Pezizomycotina</taxon>
        <taxon>Dothideomycetes</taxon>
        <taxon>Dothideomycetidae</taxon>
        <taxon>Mycosphaerellales</taxon>
        <taxon>Extremaceae</taxon>
        <taxon>Saxophila</taxon>
    </lineage>
</organism>
<gene>
    <name evidence="8" type="ORF">LTR77_007890</name>
</gene>
<evidence type="ECO:0000313" key="9">
    <source>
        <dbReference type="Proteomes" id="UP001337655"/>
    </source>
</evidence>
<accession>A0AAV9P3V3</accession>
<dbReference type="InterPro" id="IPR007219">
    <property type="entry name" value="XnlR_reg_dom"/>
</dbReference>
<protein>
    <recommendedName>
        <fullName evidence="7">Xylanolytic transcriptional activator regulatory domain-containing protein</fullName>
    </recommendedName>
</protein>
<dbReference type="EMBL" id="JAVRRT010000012">
    <property type="protein sequence ID" value="KAK5167160.1"/>
    <property type="molecule type" value="Genomic_DNA"/>
</dbReference>
<keyword evidence="9" id="KW-1185">Reference proteome</keyword>
<evidence type="ECO:0000256" key="5">
    <source>
        <dbReference type="ARBA" id="ARBA00023242"/>
    </source>
</evidence>
<evidence type="ECO:0000256" key="6">
    <source>
        <dbReference type="SAM" id="MobiDB-lite"/>
    </source>
</evidence>
<evidence type="ECO:0000313" key="8">
    <source>
        <dbReference type="EMBL" id="KAK5167160.1"/>
    </source>
</evidence>
<feature type="domain" description="Xylanolytic transcriptional activator regulatory" evidence="7">
    <location>
        <begin position="212"/>
        <end position="286"/>
    </location>
</feature>
<dbReference type="GO" id="GO:0000981">
    <property type="term" value="F:DNA-binding transcription factor activity, RNA polymerase II-specific"/>
    <property type="evidence" value="ECO:0007669"/>
    <property type="project" value="TreeGrafter"/>
</dbReference>
<feature type="compositionally biased region" description="Acidic residues" evidence="6">
    <location>
        <begin position="38"/>
        <end position="50"/>
    </location>
</feature>
<dbReference type="PANTHER" id="PTHR31845">
    <property type="entry name" value="FINGER DOMAIN PROTEIN, PUTATIVE-RELATED"/>
    <property type="match status" value="1"/>
</dbReference>
<keyword evidence="4" id="KW-0804">Transcription</keyword>
<evidence type="ECO:0000256" key="4">
    <source>
        <dbReference type="ARBA" id="ARBA00023163"/>
    </source>
</evidence>
<dbReference type="SMART" id="SM00906">
    <property type="entry name" value="Fungal_trans"/>
    <property type="match status" value="1"/>
</dbReference>
<dbReference type="GO" id="GO:0000976">
    <property type="term" value="F:transcription cis-regulatory region binding"/>
    <property type="evidence" value="ECO:0007669"/>
    <property type="project" value="TreeGrafter"/>
</dbReference>
<dbReference type="Pfam" id="PF04082">
    <property type="entry name" value="Fungal_trans"/>
    <property type="match status" value="1"/>
</dbReference>
<dbReference type="GeneID" id="89929225"/>
<proteinExistence type="predicted"/>
<evidence type="ECO:0000259" key="7">
    <source>
        <dbReference type="SMART" id="SM00906"/>
    </source>
</evidence>